<dbReference type="EMBL" id="JAPCWZ010000005">
    <property type="protein sequence ID" value="KAK8862624.1"/>
    <property type="molecule type" value="Genomic_DNA"/>
</dbReference>
<dbReference type="PROSITE" id="PS50011">
    <property type="entry name" value="PROTEIN_KINASE_DOM"/>
    <property type="match status" value="1"/>
</dbReference>
<dbReference type="InterPro" id="IPR011009">
    <property type="entry name" value="Kinase-like_dom_sf"/>
</dbReference>
<evidence type="ECO:0000259" key="2">
    <source>
        <dbReference type="PROSITE" id="PS50011"/>
    </source>
</evidence>
<keyword evidence="1" id="KW-0067">ATP-binding</keyword>
<comment type="caution">
    <text evidence="3">The sequence shown here is derived from an EMBL/GenBank/DDBJ whole genome shotgun (WGS) entry which is preliminary data.</text>
</comment>
<dbReference type="SUPFAM" id="SSF56112">
    <property type="entry name" value="Protein kinase-like (PK-like)"/>
    <property type="match status" value="1"/>
</dbReference>
<organism evidence="3 4">
    <name type="scientific">Apiospora arundinis</name>
    <dbReference type="NCBI Taxonomy" id="335852"/>
    <lineage>
        <taxon>Eukaryota</taxon>
        <taxon>Fungi</taxon>
        <taxon>Dikarya</taxon>
        <taxon>Ascomycota</taxon>
        <taxon>Pezizomycotina</taxon>
        <taxon>Sordariomycetes</taxon>
        <taxon>Xylariomycetidae</taxon>
        <taxon>Amphisphaeriales</taxon>
        <taxon>Apiosporaceae</taxon>
        <taxon>Apiospora</taxon>
    </lineage>
</organism>
<dbReference type="InterPro" id="IPR017441">
    <property type="entry name" value="Protein_kinase_ATP_BS"/>
</dbReference>
<keyword evidence="4" id="KW-1185">Reference proteome</keyword>
<evidence type="ECO:0000313" key="3">
    <source>
        <dbReference type="EMBL" id="KAK8862624.1"/>
    </source>
</evidence>
<reference evidence="3 4" key="1">
    <citation type="journal article" date="2024" name="IMA Fungus">
        <title>Apiospora arundinis, a panoply of carbohydrate-active enzymes and secondary metabolites.</title>
        <authorList>
            <person name="Sorensen T."/>
            <person name="Petersen C."/>
            <person name="Muurmann A.T."/>
            <person name="Christiansen J.V."/>
            <person name="Brundto M.L."/>
            <person name="Overgaard C.K."/>
            <person name="Boysen A.T."/>
            <person name="Wollenberg R.D."/>
            <person name="Larsen T.O."/>
            <person name="Sorensen J.L."/>
            <person name="Nielsen K.L."/>
            <person name="Sondergaard T.E."/>
        </authorList>
    </citation>
    <scope>NUCLEOTIDE SEQUENCE [LARGE SCALE GENOMIC DNA]</scope>
    <source>
        <strain evidence="3 4">AAU 773</strain>
    </source>
</reference>
<sequence length="391" mass="45423">MAEPNFYAATASPAQVNALRAYFSHPGWGGRFEWRGLVGAGAYGAVVRVREYFREPNRPSRDFVIKQAKTLQQEEDIRREMKRLERVAGGLHIVQPIVVEHQNPFFDFDYLEAPRLHPTRRQQVRQEYERLGYLLGPTLVMQPIENGTLYEFYRKAIDHEVPVLPNRLLWRFFLCLVRSCIAMAYPQPFQTPQNLENMPPYDGQVPSEFTHTDLHTGNVMLGNFDGFLPEHQITPILKLIDFGTWAQAERYNLDYMDFMKHGITENIFSIGRIMEEIITYERHDDFGPAVMFRNGGYMTRARKLMARINDFGPLNLDEDLAILVIQCLAVEEMDRPSLRDLFNQVFMGMQKPATSYTNYTRGYYWETDDIVRQVIYMVLHEAPAGGFPPGF</sequence>
<evidence type="ECO:0000256" key="1">
    <source>
        <dbReference type="PROSITE-ProRule" id="PRU10141"/>
    </source>
</evidence>
<keyword evidence="1" id="KW-0547">Nucleotide-binding</keyword>
<gene>
    <name evidence="3" type="ORF">PGQ11_008859</name>
</gene>
<accession>A0ABR2IGJ7</accession>
<feature type="domain" description="Protein kinase" evidence="2">
    <location>
        <begin position="32"/>
        <end position="347"/>
    </location>
</feature>
<name>A0ABR2IGJ7_9PEZI</name>
<dbReference type="InterPro" id="IPR000719">
    <property type="entry name" value="Prot_kinase_dom"/>
</dbReference>
<dbReference type="PROSITE" id="PS00107">
    <property type="entry name" value="PROTEIN_KINASE_ATP"/>
    <property type="match status" value="1"/>
</dbReference>
<dbReference type="Proteomes" id="UP001390339">
    <property type="component" value="Unassembled WGS sequence"/>
</dbReference>
<evidence type="ECO:0000313" key="4">
    <source>
        <dbReference type="Proteomes" id="UP001390339"/>
    </source>
</evidence>
<proteinExistence type="predicted"/>
<protein>
    <submittedName>
        <fullName evidence="3">Kinase-like domain-containing protein</fullName>
    </submittedName>
</protein>
<dbReference type="SMART" id="SM00220">
    <property type="entry name" value="S_TKc"/>
    <property type="match status" value="1"/>
</dbReference>
<dbReference type="Gene3D" id="1.10.510.10">
    <property type="entry name" value="Transferase(Phosphotransferase) domain 1"/>
    <property type="match status" value="1"/>
</dbReference>
<feature type="binding site" evidence="1">
    <location>
        <position position="66"/>
    </location>
    <ligand>
        <name>ATP</name>
        <dbReference type="ChEBI" id="CHEBI:30616"/>
    </ligand>
</feature>